<keyword evidence="1" id="KW-0547">Nucleotide-binding</keyword>
<gene>
    <name evidence="7" type="ORF">OS493_004515</name>
</gene>
<evidence type="ECO:0000256" key="1">
    <source>
        <dbReference type="ARBA" id="ARBA00022741"/>
    </source>
</evidence>
<evidence type="ECO:0000313" key="8">
    <source>
        <dbReference type="Proteomes" id="UP001163046"/>
    </source>
</evidence>
<evidence type="ECO:0000256" key="4">
    <source>
        <dbReference type="PROSITE-ProRule" id="PRU01052"/>
    </source>
</evidence>
<evidence type="ECO:0000256" key="2">
    <source>
        <dbReference type="ARBA" id="ARBA00022801"/>
    </source>
</evidence>
<reference evidence="7" key="1">
    <citation type="submission" date="2023-01" db="EMBL/GenBank/DDBJ databases">
        <title>Genome assembly of the deep-sea coral Lophelia pertusa.</title>
        <authorList>
            <person name="Herrera S."/>
            <person name="Cordes E."/>
        </authorList>
    </citation>
    <scope>NUCLEOTIDE SEQUENCE</scope>
    <source>
        <strain evidence="7">USNM1676648</strain>
        <tissue evidence="7">Polyp</tissue>
    </source>
</reference>
<evidence type="ECO:0000259" key="6">
    <source>
        <dbReference type="PROSITE" id="PS51715"/>
    </source>
</evidence>
<feature type="region of interest" description="Disordered" evidence="5">
    <location>
        <begin position="1"/>
        <end position="48"/>
    </location>
</feature>
<dbReference type="GO" id="GO:0003924">
    <property type="term" value="F:GTPase activity"/>
    <property type="evidence" value="ECO:0007669"/>
    <property type="project" value="InterPro"/>
</dbReference>
<accession>A0A9W9ZFS2</accession>
<dbReference type="SUPFAM" id="SSF52540">
    <property type="entry name" value="P-loop containing nucleoside triphosphate hydrolases"/>
    <property type="match status" value="1"/>
</dbReference>
<name>A0A9W9ZFS2_9CNID</name>
<keyword evidence="2" id="KW-0378">Hydrolase</keyword>
<dbReference type="OrthoDB" id="2135133at2759"/>
<dbReference type="PANTHER" id="PTHR10751">
    <property type="entry name" value="GUANYLATE BINDING PROTEIN"/>
    <property type="match status" value="1"/>
</dbReference>
<dbReference type="InterPro" id="IPR003191">
    <property type="entry name" value="Guanylate-bd/ATL_C"/>
</dbReference>
<dbReference type="Pfam" id="PF02841">
    <property type="entry name" value="GBP_C"/>
    <property type="match status" value="1"/>
</dbReference>
<evidence type="ECO:0000313" key="7">
    <source>
        <dbReference type="EMBL" id="KAJ7380928.1"/>
    </source>
</evidence>
<evidence type="ECO:0000256" key="5">
    <source>
        <dbReference type="SAM" id="MobiDB-lite"/>
    </source>
</evidence>
<keyword evidence="3" id="KW-0342">GTP-binding</keyword>
<dbReference type="InterPro" id="IPR030386">
    <property type="entry name" value="G_GB1_RHD3_dom"/>
</dbReference>
<dbReference type="InterPro" id="IPR036543">
    <property type="entry name" value="Guanylate-bd_C_sf"/>
</dbReference>
<dbReference type="InterPro" id="IPR015894">
    <property type="entry name" value="Guanylate-bd_N"/>
</dbReference>
<organism evidence="7 8">
    <name type="scientific">Desmophyllum pertusum</name>
    <dbReference type="NCBI Taxonomy" id="174260"/>
    <lineage>
        <taxon>Eukaryota</taxon>
        <taxon>Metazoa</taxon>
        <taxon>Cnidaria</taxon>
        <taxon>Anthozoa</taxon>
        <taxon>Hexacorallia</taxon>
        <taxon>Scleractinia</taxon>
        <taxon>Caryophylliina</taxon>
        <taxon>Caryophylliidae</taxon>
        <taxon>Desmophyllum</taxon>
    </lineage>
</organism>
<keyword evidence="8" id="KW-1185">Reference proteome</keyword>
<dbReference type="Pfam" id="PF02263">
    <property type="entry name" value="GBP"/>
    <property type="match status" value="1"/>
</dbReference>
<feature type="compositionally biased region" description="Polar residues" evidence="5">
    <location>
        <begin position="35"/>
        <end position="45"/>
    </location>
</feature>
<dbReference type="AlphaFoldDB" id="A0A9W9ZFS2"/>
<feature type="domain" description="GB1/RHD3-type G" evidence="6">
    <location>
        <begin position="112"/>
        <end position="212"/>
    </location>
</feature>
<dbReference type="SUPFAM" id="SSF48340">
    <property type="entry name" value="Interferon-induced guanylate-binding protein 1 (GBP1), C-terminal domain"/>
    <property type="match status" value="1"/>
</dbReference>
<dbReference type="Gene3D" id="1.20.1000.10">
    <property type="entry name" value="Guanylate-binding protein, C-terminal domain"/>
    <property type="match status" value="1"/>
</dbReference>
<dbReference type="GO" id="GO:0005525">
    <property type="term" value="F:GTP binding"/>
    <property type="evidence" value="ECO:0007669"/>
    <property type="project" value="UniProtKB-KW"/>
</dbReference>
<comment type="similarity">
    <text evidence="4">Belongs to the TRAFAC class dynamin-like GTPase superfamily. GB1/RHD3 GTPase family.</text>
</comment>
<dbReference type="PROSITE" id="PS51715">
    <property type="entry name" value="G_GB1_RHD3"/>
    <property type="match status" value="1"/>
</dbReference>
<dbReference type="EMBL" id="MU826351">
    <property type="protein sequence ID" value="KAJ7380928.1"/>
    <property type="molecule type" value="Genomic_DNA"/>
</dbReference>
<sequence>MGDSSTDLYQPSGVKEKSRTSPVETKDRMGDSLSDLYQPSGSSPTEKPWITELASGTRDLGKATYMTGKAIPLCLPDNLKWNPQTGEIQKSKHARGKLYVVEEAFAELKQIKDPVCVVSIVGPCRDGKSYILSEAFSQPDVFSVGFKTDPETMGIWMWILPDKIKDSCGDEFRVVLLDSEGIDAAVAKGQDDNQIFTLTVLLASILIYNSKNVPRRSDLDGLKGTREIRNEDAFHRTFPFFIWLLRDVLTELPDDCKNIKEYFLKRIFRPDTSQKDHTQEKIAKGIMHYFSGFDAFYLPPPAFNKDVMKDIRRNKDRMNPEFFAGVEQFKELLKSNMGPKKSCNEGEYVTGEGLATLTKSYVDAINDPRSIPNVPAAWETHVQEKCQEAKRKALIAYDKEMKSTLSMLPYDGEKILTSHEFATAGSTTIFKEETEWITSDNTKMYAKELQDEEIKRLGSWKSKNDRLTKVTCEQLLEKLKREHFDPVLRRLLEAGGTNVSYRAIDNGCSKIEEEYKTRAVGAQNVRAEVFYEFHKVETLHKLQEANLTLNEEKCEFTKPSVQFLGTIINSEGVQVNTKKVEAIKEMAAPKD</sequence>
<proteinExistence type="inferred from homology"/>
<dbReference type="InterPro" id="IPR027417">
    <property type="entry name" value="P-loop_NTPase"/>
</dbReference>
<dbReference type="InterPro" id="IPR043502">
    <property type="entry name" value="DNA/RNA_pol_sf"/>
</dbReference>
<dbReference type="Proteomes" id="UP001163046">
    <property type="component" value="Unassembled WGS sequence"/>
</dbReference>
<evidence type="ECO:0000256" key="3">
    <source>
        <dbReference type="ARBA" id="ARBA00023134"/>
    </source>
</evidence>
<dbReference type="Gene3D" id="3.40.50.300">
    <property type="entry name" value="P-loop containing nucleotide triphosphate hydrolases"/>
    <property type="match status" value="1"/>
</dbReference>
<protein>
    <recommendedName>
        <fullName evidence="6">GB1/RHD3-type G domain-containing protein</fullName>
    </recommendedName>
</protein>
<comment type="caution">
    <text evidence="7">The sequence shown here is derived from an EMBL/GenBank/DDBJ whole genome shotgun (WGS) entry which is preliminary data.</text>
</comment>
<feature type="compositionally biased region" description="Basic and acidic residues" evidence="5">
    <location>
        <begin position="14"/>
        <end position="30"/>
    </location>
</feature>
<dbReference type="SUPFAM" id="SSF56672">
    <property type="entry name" value="DNA/RNA polymerases"/>
    <property type="match status" value="1"/>
</dbReference>